<dbReference type="Proteomes" id="UP000204221">
    <property type="component" value="Chromosome"/>
</dbReference>
<reference evidence="1 2" key="1">
    <citation type="submission" date="2017-07" db="EMBL/GenBank/DDBJ databases">
        <title>Complete genome sequence of Actinoalloteichus hoggarensis DSM 45943, type strain of Actinoalloteichus hoggarensis.</title>
        <authorList>
            <person name="Ruckert C."/>
            <person name="Nouioui I."/>
            <person name="Willmese J."/>
            <person name="van Wezel G."/>
            <person name="Klenk H.-P."/>
            <person name="Kalinowski J."/>
            <person name="Zotchev S.B."/>
        </authorList>
    </citation>
    <scope>NUCLEOTIDE SEQUENCE [LARGE SCALE GENOMIC DNA]</scope>
    <source>
        <strain evidence="1 2">DSM 45943</strain>
    </source>
</reference>
<organism evidence="1 2">
    <name type="scientific">Actinoalloteichus hoggarensis</name>
    <dbReference type="NCBI Taxonomy" id="1470176"/>
    <lineage>
        <taxon>Bacteria</taxon>
        <taxon>Bacillati</taxon>
        <taxon>Actinomycetota</taxon>
        <taxon>Actinomycetes</taxon>
        <taxon>Pseudonocardiales</taxon>
        <taxon>Pseudonocardiaceae</taxon>
        <taxon>Actinoalloteichus</taxon>
    </lineage>
</organism>
<dbReference type="KEGG" id="ahg:AHOG_01875"/>
<evidence type="ECO:0000313" key="2">
    <source>
        <dbReference type="Proteomes" id="UP000204221"/>
    </source>
</evidence>
<dbReference type="AlphaFoldDB" id="A0A221VWW0"/>
<gene>
    <name evidence="1" type="ORF">AHOG_01875</name>
</gene>
<evidence type="ECO:0000313" key="1">
    <source>
        <dbReference type="EMBL" id="ASO18039.1"/>
    </source>
</evidence>
<name>A0A221VWW0_9PSEU</name>
<dbReference type="EMBL" id="CP022521">
    <property type="protein sequence ID" value="ASO18039.1"/>
    <property type="molecule type" value="Genomic_DNA"/>
</dbReference>
<keyword evidence="2" id="KW-1185">Reference proteome</keyword>
<accession>A0A221VWW0</accession>
<proteinExistence type="predicted"/>
<protein>
    <submittedName>
        <fullName evidence="1">Uncharacterized protein</fullName>
    </submittedName>
</protein>
<sequence length="42" mass="4565">MARTAMAERQPNDGGDIAELPSDRVKTLDAAPARTTTMDHRP</sequence>